<organism evidence="2 3">
    <name type="scientific">Devosia psychrophila</name>
    <dbReference type="NCBI Taxonomy" id="728005"/>
    <lineage>
        <taxon>Bacteria</taxon>
        <taxon>Pseudomonadati</taxon>
        <taxon>Pseudomonadota</taxon>
        <taxon>Alphaproteobacteria</taxon>
        <taxon>Hyphomicrobiales</taxon>
        <taxon>Devosiaceae</taxon>
        <taxon>Devosia</taxon>
    </lineage>
</organism>
<proteinExistence type="predicted"/>
<protein>
    <recommendedName>
        <fullName evidence="1">DUF2059 domain-containing protein</fullName>
    </recommendedName>
</protein>
<dbReference type="InterPro" id="IPR018637">
    <property type="entry name" value="DUF2059"/>
</dbReference>
<feature type="domain" description="DUF2059" evidence="1">
    <location>
        <begin position="107"/>
        <end position="156"/>
    </location>
</feature>
<keyword evidence="3" id="KW-1185">Reference proteome</keyword>
<evidence type="ECO:0000313" key="3">
    <source>
        <dbReference type="Proteomes" id="UP000033519"/>
    </source>
</evidence>
<reference evidence="2 3" key="1">
    <citation type="submission" date="2015-03" db="EMBL/GenBank/DDBJ databases">
        <authorList>
            <person name="Lepp D."/>
            <person name="Hassan Y.I."/>
            <person name="Li X.-Z."/>
            <person name="Zhou T."/>
        </authorList>
    </citation>
    <scope>NUCLEOTIDE SEQUENCE [LARGE SCALE GENOMIC DNA]</scope>
    <source>
        <strain evidence="2 3">Cr7-05</strain>
    </source>
</reference>
<dbReference type="Pfam" id="PF09832">
    <property type="entry name" value="DUF2059"/>
    <property type="match status" value="1"/>
</dbReference>
<gene>
    <name evidence="2" type="ORF">WH91_03815</name>
</gene>
<accession>A0ABR5E204</accession>
<evidence type="ECO:0000313" key="2">
    <source>
        <dbReference type="EMBL" id="KKC34272.1"/>
    </source>
</evidence>
<dbReference type="EMBL" id="LAPV01000041">
    <property type="protein sequence ID" value="KKC34272.1"/>
    <property type="molecule type" value="Genomic_DNA"/>
</dbReference>
<dbReference type="Proteomes" id="UP000033519">
    <property type="component" value="Unassembled WGS sequence"/>
</dbReference>
<sequence>MDRDNMAFSTMTGVMTRAKALLAVALSAVLITVAMPAAMAQEVPPEQLALARKYIDLTDRASVYEITLVEIGIGTMRQIVQQNPELSDKTDAAVGKVLEEYRDRKGELLDQFARIYAVRFTVEELQQIVAFYESPTGQKLSQANTEVNSDLQAVLQVFTNNTRSEFFAKVRAELRSQGLEL</sequence>
<name>A0ABR5E204_9HYPH</name>
<comment type="caution">
    <text evidence="2">The sequence shown here is derived from an EMBL/GenBank/DDBJ whole genome shotgun (WGS) entry which is preliminary data.</text>
</comment>
<evidence type="ECO:0000259" key="1">
    <source>
        <dbReference type="Pfam" id="PF09832"/>
    </source>
</evidence>